<proteinExistence type="predicted"/>
<feature type="compositionally biased region" description="Basic and acidic residues" evidence="1">
    <location>
        <begin position="58"/>
        <end position="83"/>
    </location>
</feature>
<feature type="region of interest" description="Disordered" evidence="1">
    <location>
        <begin position="1"/>
        <end position="99"/>
    </location>
</feature>
<sequence length="99" mass="11309">MLCLGLARFQTKTGSRPRSLGLESQTGHGRRRTVDRRTRRGMVSPQPEKVRGVGAVATRDRRQYRDRDPRHFQRRRDLDRSGENSDPGGHLVSQRSTLG</sequence>
<reference evidence="2" key="2">
    <citation type="submission" date="2015-03" db="EMBL/GenBank/DDBJ databases">
        <authorList>
            <person name="Chow C.-E.T."/>
            <person name="Winget D.M."/>
            <person name="White R.A.III."/>
            <person name="Hallam S.J."/>
            <person name="Suttle C.A."/>
        </authorList>
    </citation>
    <scope>NUCLEOTIDE SEQUENCE</scope>
    <source>
        <strain evidence="2">Oxic1_8</strain>
    </source>
</reference>
<evidence type="ECO:0000313" key="2">
    <source>
        <dbReference type="EMBL" id="AKH48472.1"/>
    </source>
</evidence>
<name>A0A0F7LAT6_9VIRU</name>
<protein>
    <submittedName>
        <fullName evidence="2">Uncharacterized protein</fullName>
    </submittedName>
</protein>
<dbReference type="EMBL" id="KR029603">
    <property type="protein sequence ID" value="AKH48472.1"/>
    <property type="molecule type" value="Genomic_DNA"/>
</dbReference>
<evidence type="ECO:0000256" key="1">
    <source>
        <dbReference type="SAM" id="MobiDB-lite"/>
    </source>
</evidence>
<organism evidence="2">
    <name type="scientific">uncultured marine virus</name>
    <dbReference type="NCBI Taxonomy" id="186617"/>
    <lineage>
        <taxon>Viruses</taxon>
        <taxon>environmental samples</taxon>
    </lineage>
</organism>
<feature type="compositionally biased region" description="Basic residues" evidence="1">
    <location>
        <begin position="28"/>
        <end position="40"/>
    </location>
</feature>
<accession>A0A0F7LAT6</accession>
<reference evidence="2" key="1">
    <citation type="journal article" date="2015" name="Front. Microbiol.">
        <title>Combining genomic sequencing methods to explore viral diversity and reveal potential virus-host interactions.</title>
        <authorList>
            <person name="Chow C.E."/>
            <person name="Winget D.M."/>
            <person name="White R.A.III."/>
            <person name="Hallam S.J."/>
            <person name="Suttle C.A."/>
        </authorList>
    </citation>
    <scope>NUCLEOTIDE SEQUENCE</scope>
    <source>
        <strain evidence="2">Oxic1_8</strain>
    </source>
</reference>